<gene>
    <name evidence="1" type="ORF">dsmv_3700</name>
</gene>
<keyword evidence="2" id="KW-1185">Reference proteome</keyword>
<reference evidence="1 2" key="1">
    <citation type="journal article" date="2013" name="Genome Announc.">
        <title>Draft genome sequences for three mercury-methylating, sulfate-reducing bacteria.</title>
        <authorList>
            <person name="Brown S.D."/>
            <person name="Hurt R.A.Jr."/>
            <person name="Gilmour C.C."/>
            <person name="Elias D.A."/>
        </authorList>
    </citation>
    <scope>NUCLEOTIDE SEQUENCE [LARGE SCALE GENOMIC DNA]</scope>
    <source>
        <strain evidence="1 2">DSM 2059</strain>
    </source>
</reference>
<name>S7VKF3_DESML</name>
<accession>S7VKF3</accession>
<proteinExistence type="predicted"/>
<dbReference type="AlphaFoldDB" id="S7VKF3"/>
<evidence type="ECO:0000313" key="2">
    <source>
        <dbReference type="Proteomes" id="UP000014977"/>
    </source>
</evidence>
<comment type="caution">
    <text evidence="1">The sequence shown here is derived from an EMBL/GenBank/DDBJ whole genome shotgun (WGS) entry which is preliminary data.</text>
</comment>
<organism evidence="1 2">
    <name type="scientific">Desulfococcus multivorans DSM 2059</name>
    <dbReference type="NCBI Taxonomy" id="1121405"/>
    <lineage>
        <taxon>Bacteria</taxon>
        <taxon>Pseudomonadati</taxon>
        <taxon>Thermodesulfobacteriota</taxon>
        <taxon>Desulfobacteria</taxon>
        <taxon>Desulfobacterales</taxon>
        <taxon>Desulfococcaceae</taxon>
        <taxon>Desulfococcus</taxon>
    </lineage>
</organism>
<dbReference type="Proteomes" id="UP000014977">
    <property type="component" value="Unassembled WGS sequence"/>
</dbReference>
<protein>
    <submittedName>
        <fullName evidence="1">Uncharacterized protein</fullName>
    </submittedName>
</protein>
<dbReference type="EMBL" id="ATHJ01000004">
    <property type="protein sequence ID" value="EPR45058.1"/>
    <property type="molecule type" value="Genomic_DNA"/>
</dbReference>
<sequence>MMLLYSPKSQSPRIGAVVQTKKDWFGHLGISTESQSPRIGAVVQTIQMWKIKIN</sequence>
<evidence type="ECO:0000313" key="1">
    <source>
        <dbReference type="EMBL" id="EPR45058.1"/>
    </source>
</evidence>